<name>C4XVZ2_CLAL4</name>
<dbReference type="EMBL" id="CH408076">
    <property type="protein sequence ID" value="EEQ35992.1"/>
    <property type="molecule type" value="Genomic_DNA"/>
</dbReference>
<dbReference type="VEuPathDB" id="FungiDB:CLUG_00115"/>
<dbReference type="InParanoid" id="C4XVZ2"/>
<dbReference type="Proteomes" id="UP000007703">
    <property type="component" value="Unassembled WGS sequence"/>
</dbReference>
<reference evidence="1 2" key="1">
    <citation type="journal article" date="2009" name="Nature">
        <title>Evolution of pathogenicity and sexual reproduction in eight Candida genomes.</title>
        <authorList>
            <person name="Butler G."/>
            <person name="Rasmussen M.D."/>
            <person name="Lin M.F."/>
            <person name="Santos M.A."/>
            <person name="Sakthikumar S."/>
            <person name="Munro C.A."/>
            <person name="Rheinbay E."/>
            <person name="Grabherr M."/>
            <person name="Forche A."/>
            <person name="Reedy J.L."/>
            <person name="Agrafioti I."/>
            <person name="Arnaud M.B."/>
            <person name="Bates S."/>
            <person name="Brown A.J."/>
            <person name="Brunke S."/>
            <person name="Costanzo M.C."/>
            <person name="Fitzpatrick D.A."/>
            <person name="de Groot P.W."/>
            <person name="Harris D."/>
            <person name="Hoyer L.L."/>
            <person name="Hube B."/>
            <person name="Klis F.M."/>
            <person name="Kodira C."/>
            <person name="Lennard N."/>
            <person name="Logue M.E."/>
            <person name="Martin R."/>
            <person name="Neiman A.M."/>
            <person name="Nikolaou E."/>
            <person name="Quail M.A."/>
            <person name="Quinn J."/>
            <person name="Santos M.C."/>
            <person name="Schmitzberger F.F."/>
            <person name="Sherlock G."/>
            <person name="Shah P."/>
            <person name="Silverstein K.A."/>
            <person name="Skrzypek M.S."/>
            <person name="Soll D."/>
            <person name="Staggs R."/>
            <person name="Stansfield I."/>
            <person name="Stumpf M.P."/>
            <person name="Sudbery P.E."/>
            <person name="Srikantha T."/>
            <person name="Zeng Q."/>
            <person name="Berman J."/>
            <person name="Berriman M."/>
            <person name="Heitman J."/>
            <person name="Gow N.A."/>
            <person name="Lorenz M.C."/>
            <person name="Birren B.W."/>
            <person name="Kellis M."/>
            <person name="Cuomo C.A."/>
        </authorList>
    </citation>
    <scope>NUCLEOTIDE SEQUENCE [LARGE SCALE GENOMIC DNA]</scope>
    <source>
        <strain evidence="1 2">ATCC 42720</strain>
    </source>
</reference>
<evidence type="ECO:0000313" key="1">
    <source>
        <dbReference type="EMBL" id="EEQ35992.1"/>
    </source>
</evidence>
<dbReference type="HOGENOM" id="CLU_1253243_0_0_1"/>
<protein>
    <submittedName>
        <fullName evidence="1">Uncharacterized protein</fullName>
    </submittedName>
</protein>
<accession>C4XVZ2</accession>
<sequence length="221" mass="24234">QVMGFRVGSSLGLVTDDVITVWDVFVQWVLEESRDEWGAEVHSKYLVVGSRVLSQGLDGFRRSSQVKTTNVKVTGVFNQSPVFWLLQVRRSKQVSGSQIGHQSSVLSSDQCSTFAGCGGFLNSVFSSQSILGVGLLQLLGVDIVTSGAKVNDRVRWQNVLSASSSVLSSTSGNQLQAIHFKHFIVDGHVFLFGQNGLIVIQRVFFQVRSVDVDLQIQQRVS</sequence>
<feature type="non-terminal residue" evidence="1">
    <location>
        <position position="1"/>
    </location>
</feature>
<dbReference type="AlphaFoldDB" id="C4XVZ2"/>
<evidence type="ECO:0000313" key="2">
    <source>
        <dbReference type="Proteomes" id="UP000007703"/>
    </source>
</evidence>
<gene>
    <name evidence="1" type="ORF">CLUG_00115</name>
</gene>
<proteinExistence type="predicted"/>
<dbReference type="KEGG" id="clu:CLUG_00115"/>
<organism evidence="1 2">
    <name type="scientific">Clavispora lusitaniae (strain ATCC 42720)</name>
    <name type="common">Yeast</name>
    <name type="synonym">Candida lusitaniae</name>
    <dbReference type="NCBI Taxonomy" id="306902"/>
    <lineage>
        <taxon>Eukaryota</taxon>
        <taxon>Fungi</taxon>
        <taxon>Dikarya</taxon>
        <taxon>Ascomycota</taxon>
        <taxon>Saccharomycotina</taxon>
        <taxon>Pichiomycetes</taxon>
        <taxon>Metschnikowiaceae</taxon>
        <taxon>Clavispora</taxon>
    </lineage>
</organism>